<dbReference type="EMBL" id="BSFM01000017">
    <property type="protein sequence ID" value="GLK86075.1"/>
    <property type="molecule type" value="Genomic_DNA"/>
</dbReference>
<reference evidence="1" key="2">
    <citation type="submission" date="2023-01" db="EMBL/GenBank/DDBJ databases">
        <authorList>
            <person name="Sun Q."/>
            <person name="Evtushenko L."/>
        </authorList>
    </citation>
    <scope>NUCLEOTIDE SEQUENCE</scope>
    <source>
        <strain evidence="1">VKM B-2789</strain>
    </source>
</reference>
<dbReference type="RefSeq" id="WP_271180655.1">
    <property type="nucleotide sequence ID" value="NZ_BSFM01000017.1"/>
</dbReference>
<name>A0A9W6K1N8_9HYPH</name>
<sequence length="62" mass="7153">MQTIDELLSDFETALDVQALALAKARRKVLTPDERLRLVRASRRSWEQMQAARRELDRLAGS</sequence>
<keyword evidence="2" id="KW-1185">Reference proteome</keyword>
<evidence type="ECO:0000313" key="2">
    <source>
        <dbReference type="Proteomes" id="UP001143330"/>
    </source>
</evidence>
<dbReference type="Proteomes" id="UP001143330">
    <property type="component" value="Unassembled WGS sequence"/>
</dbReference>
<protein>
    <submittedName>
        <fullName evidence="1">Uncharacterized protein</fullName>
    </submittedName>
</protein>
<dbReference type="AlphaFoldDB" id="A0A9W6K1N8"/>
<proteinExistence type="predicted"/>
<gene>
    <name evidence="1" type="ORF">GCM10017653_41450</name>
</gene>
<comment type="caution">
    <text evidence="1">The sequence shown here is derived from an EMBL/GenBank/DDBJ whole genome shotgun (WGS) entry which is preliminary data.</text>
</comment>
<organism evidence="1 2">
    <name type="scientific">Ancylobacter defluvii</name>
    <dbReference type="NCBI Taxonomy" id="1282440"/>
    <lineage>
        <taxon>Bacteria</taxon>
        <taxon>Pseudomonadati</taxon>
        <taxon>Pseudomonadota</taxon>
        <taxon>Alphaproteobacteria</taxon>
        <taxon>Hyphomicrobiales</taxon>
        <taxon>Xanthobacteraceae</taxon>
        <taxon>Ancylobacter</taxon>
    </lineage>
</organism>
<reference evidence="1" key="1">
    <citation type="journal article" date="2014" name="Int. J. Syst. Evol. Microbiol.">
        <title>Complete genome sequence of Corynebacterium casei LMG S-19264T (=DSM 44701T), isolated from a smear-ripened cheese.</title>
        <authorList>
            <consortium name="US DOE Joint Genome Institute (JGI-PGF)"/>
            <person name="Walter F."/>
            <person name="Albersmeier A."/>
            <person name="Kalinowski J."/>
            <person name="Ruckert C."/>
        </authorList>
    </citation>
    <scope>NUCLEOTIDE SEQUENCE</scope>
    <source>
        <strain evidence="1">VKM B-2789</strain>
    </source>
</reference>
<evidence type="ECO:0000313" key="1">
    <source>
        <dbReference type="EMBL" id="GLK86075.1"/>
    </source>
</evidence>
<accession>A0A9W6K1N8</accession>